<name>A0A4R8WJU7_9MICO</name>
<evidence type="ECO:0000256" key="2">
    <source>
        <dbReference type="ARBA" id="ARBA00022801"/>
    </source>
</evidence>
<feature type="domain" description="CN hydrolase" evidence="4">
    <location>
        <begin position="32"/>
        <end position="269"/>
    </location>
</feature>
<evidence type="ECO:0000313" key="5">
    <source>
        <dbReference type="EMBL" id="TFC11148.1"/>
    </source>
</evidence>
<organism evidence="5 6">
    <name type="scientific">Cryobacterium algoritolerans</name>
    <dbReference type="NCBI Taxonomy" id="1259184"/>
    <lineage>
        <taxon>Bacteria</taxon>
        <taxon>Bacillati</taxon>
        <taxon>Actinomycetota</taxon>
        <taxon>Actinomycetes</taxon>
        <taxon>Micrococcales</taxon>
        <taxon>Microbacteriaceae</taxon>
        <taxon>Cryobacterium</taxon>
    </lineage>
</organism>
<dbReference type="Proteomes" id="UP000298412">
    <property type="component" value="Unassembled WGS sequence"/>
</dbReference>
<dbReference type="GO" id="GO:0050126">
    <property type="term" value="F:N-carbamoylputrescine amidase activity"/>
    <property type="evidence" value="ECO:0007669"/>
    <property type="project" value="TreeGrafter"/>
</dbReference>
<dbReference type="SUPFAM" id="SSF56317">
    <property type="entry name" value="Carbon-nitrogen hydrolase"/>
    <property type="match status" value="1"/>
</dbReference>
<dbReference type="InterPro" id="IPR050345">
    <property type="entry name" value="Aliph_Amidase/BUP"/>
</dbReference>
<dbReference type="EMBL" id="SOFP01000071">
    <property type="protein sequence ID" value="TFC11148.1"/>
    <property type="molecule type" value="Genomic_DNA"/>
</dbReference>
<reference evidence="5 6" key="1">
    <citation type="submission" date="2019-03" db="EMBL/GenBank/DDBJ databases">
        <title>Genomics of glacier-inhabiting Cryobacterium strains.</title>
        <authorList>
            <person name="Liu Q."/>
            <person name="Xin Y.-H."/>
        </authorList>
    </citation>
    <scope>NUCLEOTIDE SEQUENCE [LARGE SCALE GENOMIC DNA]</scope>
    <source>
        <strain evidence="5 6">MDT1-3</strain>
    </source>
</reference>
<proteinExistence type="inferred from homology"/>
<dbReference type="Gene3D" id="3.60.110.10">
    <property type="entry name" value="Carbon-nitrogen hydrolase"/>
    <property type="match status" value="1"/>
</dbReference>
<dbReference type="PANTHER" id="PTHR43674">
    <property type="entry name" value="NITRILASE C965.09-RELATED"/>
    <property type="match status" value="1"/>
</dbReference>
<dbReference type="PROSITE" id="PS50263">
    <property type="entry name" value="CN_HYDROLASE"/>
    <property type="match status" value="1"/>
</dbReference>
<evidence type="ECO:0000259" key="4">
    <source>
        <dbReference type="PROSITE" id="PS50263"/>
    </source>
</evidence>
<dbReference type="OrthoDB" id="9811121at2"/>
<keyword evidence="2" id="KW-0378">Hydrolase</keyword>
<sequence length="300" mass="31211">MSEPTVIRGAAPAPSPVTAPGSTGQVPPGPSVRLALFQGRAEPLDLVANLAVLDQAAREARAAGADLLLTPELFATGYAPSLIRDSVSTAAAADLDRDLARIAARHDIALVYSAPGPGPADDRRITSTLVDRAGRVVARYAKSHLFGAEERASFRPGTAPPPVVDFLGLKIALLICYDVEFPEVVRDAAVHGAGLVLVPTALSRGYENVSRVLVPARALENSVTLAYANHVGIEAGLDLAGASVIVGPDGTIVADAGRTTGLSYATVTAPGTDVDYLADRRPELYRSWTDAAHDRSGRPD</sequence>
<protein>
    <submittedName>
        <fullName evidence="5">Nitrilase</fullName>
    </submittedName>
</protein>
<comment type="similarity">
    <text evidence="1">Belongs to the carbon-nitrogen hydrolase superfamily. NIT1/NIT2 family.</text>
</comment>
<dbReference type="Pfam" id="PF00795">
    <property type="entry name" value="CN_hydrolase"/>
    <property type="match status" value="1"/>
</dbReference>
<gene>
    <name evidence="5" type="ORF">E3O19_14305</name>
</gene>
<dbReference type="GO" id="GO:0033388">
    <property type="term" value="P:putrescine biosynthetic process from arginine"/>
    <property type="evidence" value="ECO:0007669"/>
    <property type="project" value="TreeGrafter"/>
</dbReference>
<dbReference type="InterPro" id="IPR003010">
    <property type="entry name" value="C-N_Hydrolase"/>
</dbReference>
<evidence type="ECO:0000256" key="3">
    <source>
        <dbReference type="SAM" id="MobiDB-lite"/>
    </source>
</evidence>
<keyword evidence="6" id="KW-1185">Reference proteome</keyword>
<dbReference type="PANTHER" id="PTHR43674:SF2">
    <property type="entry name" value="BETA-UREIDOPROPIONASE"/>
    <property type="match status" value="1"/>
</dbReference>
<dbReference type="AlphaFoldDB" id="A0A4R8WJU7"/>
<dbReference type="PROSITE" id="PS01227">
    <property type="entry name" value="UPF0012"/>
    <property type="match status" value="1"/>
</dbReference>
<evidence type="ECO:0000313" key="6">
    <source>
        <dbReference type="Proteomes" id="UP000298412"/>
    </source>
</evidence>
<evidence type="ECO:0000256" key="1">
    <source>
        <dbReference type="ARBA" id="ARBA00010613"/>
    </source>
</evidence>
<accession>A0A4R8WJU7</accession>
<comment type="caution">
    <text evidence="5">The sequence shown here is derived from an EMBL/GenBank/DDBJ whole genome shotgun (WGS) entry which is preliminary data.</text>
</comment>
<feature type="region of interest" description="Disordered" evidence="3">
    <location>
        <begin position="1"/>
        <end position="29"/>
    </location>
</feature>
<dbReference type="InterPro" id="IPR036526">
    <property type="entry name" value="C-N_Hydrolase_sf"/>
</dbReference>
<dbReference type="InterPro" id="IPR001110">
    <property type="entry name" value="UPF0012_CS"/>
</dbReference>